<sequence length="144" mass="15636">MHPTPVPLTSRLIDRLDEITAEVAGDITTRVPAYAHLPDKVVTRALRDALVVYAGAHGKTAALDWFRRLGARSARAGQDVRQLESALRTGARVLVREMAGAAACLYPPNDEFIAVMERAFTGEAEIIEATLTAHRIAHTVDGRP</sequence>
<name>A0ABR9JNZ2_9ACTN</name>
<evidence type="ECO:0000313" key="3">
    <source>
        <dbReference type="Proteomes" id="UP000627838"/>
    </source>
</evidence>
<dbReference type="RefSeq" id="WP_192758989.1">
    <property type="nucleotide sequence ID" value="NZ_JADBDZ010000001.1"/>
</dbReference>
<proteinExistence type="predicted"/>
<dbReference type="Proteomes" id="UP000627838">
    <property type="component" value="Unassembled WGS sequence"/>
</dbReference>
<evidence type="ECO:0000313" key="2">
    <source>
        <dbReference type="EMBL" id="MBE1532272.1"/>
    </source>
</evidence>
<gene>
    <name evidence="2" type="ORF">H4W34_002105</name>
</gene>
<keyword evidence="3" id="KW-1185">Reference proteome</keyword>
<dbReference type="EMBL" id="JADBDZ010000001">
    <property type="protein sequence ID" value="MBE1532272.1"/>
    <property type="molecule type" value="Genomic_DNA"/>
</dbReference>
<reference evidence="2 3" key="1">
    <citation type="submission" date="2020-10" db="EMBL/GenBank/DDBJ databases">
        <title>Sequencing the genomes of 1000 actinobacteria strains.</title>
        <authorList>
            <person name="Klenk H.-P."/>
        </authorList>
    </citation>
    <scope>NUCLEOTIDE SEQUENCE [LARGE SCALE GENOMIC DNA]</scope>
    <source>
        <strain evidence="2 3">DSM 46744</strain>
    </source>
</reference>
<accession>A0ABR9JNZ2</accession>
<organism evidence="2 3">
    <name type="scientific">Actinomadura algeriensis</name>
    <dbReference type="NCBI Taxonomy" id="1679523"/>
    <lineage>
        <taxon>Bacteria</taxon>
        <taxon>Bacillati</taxon>
        <taxon>Actinomycetota</taxon>
        <taxon>Actinomycetes</taxon>
        <taxon>Streptosporangiales</taxon>
        <taxon>Thermomonosporaceae</taxon>
        <taxon>Actinomadura</taxon>
    </lineage>
</organism>
<feature type="domain" description="PucR-like N-terminal" evidence="1">
    <location>
        <begin position="5"/>
        <end position="133"/>
    </location>
</feature>
<protein>
    <recommendedName>
        <fullName evidence="1">PucR-like N-terminal domain-containing protein</fullName>
    </recommendedName>
</protein>
<evidence type="ECO:0000259" key="1">
    <source>
        <dbReference type="Pfam" id="PF25906"/>
    </source>
</evidence>
<dbReference type="InterPro" id="IPR058663">
    <property type="entry name" value="PucR-like_N"/>
</dbReference>
<comment type="caution">
    <text evidence="2">The sequence shown here is derived from an EMBL/GenBank/DDBJ whole genome shotgun (WGS) entry which is preliminary data.</text>
</comment>
<dbReference type="Pfam" id="PF25906">
    <property type="entry name" value="PucR-like_N"/>
    <property type="match status" value="1"/>
</dbReference>